<comment type="caution">
    <text evidence="1">The sequence shown here is derived from an EMBL/GenBank/DDBJ whole genome shotgun (WGS) entry which is preliminary data.</text>
</comment>
<evidence type="ECO:0000313" key="1">
    <source>
        <dbReference type="EMBL" id="KAJ1127492.1"/>
    </source>
</evidence>
<sequence length="281" mass="30897">MNLRKFMYFSSCIEVNHRLGVQIYSCRTSEDAFVLYTSKSKQIRGLVQAVSQDGRHIEALPAGDFIASNRLRSSHPAPMPLRGWWGRSREVADSGGVRGLRGPWRHTPSNLEGPDWWVPREAAPCLSCWPCPAIEARGPGVASPDRGVSASGLPLPQGPFSGGIGLRAPMGISTCLFLERWSARAPEPRLSGSAGAPPLMTCGPVWRRASSRVAPLVRVLRLWAGAGGLCDRAGLRGDRHWAGFGAMHLPSFSPIYRYDMDDLRERTSTWSFCLWVALPFK</sequence>
<dbReference type="AlphaFoldDB" id="A0AAV7PJB4"/>
<proteinExistence type="predicted"/>
<dbReference type="Proteomes" id="UP001066276">
    <property type="component" value="Chromosome 7"/>
</dbReference>
<name>A0AAV7PJB4_PLEWA</name>
<protein>
    <submittedName>
        <fullName evidence="1">Uncharacterized protein</fullName>
    </submittedName>
</protein>
<evidence type="ECO:0000313" key="2">
    <source>
        <dbReference type="Proteomes" id="UP001066276"/>
    </source>
</evidence>
<gene>
    <name evidence="1" type="ORF">NDU88_005891</name>
</gene>
<reference evidence="1" key="1">
    <citation type="journal article" date="2022" name="bioRxiv">
        <title>Sequencing and chromosome-scale assembly of the giantPleurodeles waltlgenome.</title>
        <authorList>
            <person name="Brown T."/>
            <person name="Elewa A."/>
            <person name="Iarovenko S."/>
            <person name="Subramanian E."/>
            <person name="Araus A.J."/>
            <person name="Petzold A."/>
            <person name="Susuki M."/>
            <person name="Suzuki K.-i.T."/>
            <person name="Hayashi T."/>
            <person name="Toyoda A."/>
            <person name="Oliveira C."/>
            <person name="Osipova E."/>
            <person name="Leigh N.D."/>
            <person name="Simon A."/>
            <person name="Yun M.H."/>
        </authorList>
    </citation>
    <scope>NUCLEOTIDE SEQUENCE</scope>
    <source>
        <strain evidence="1">20211129_DDA</strain>
        <tissue evidence="1">Liver</tissue>
    </source>
</reference>
<organism evidence="1 2">
    <name type="scientific">Pleurodeles waltl</name>
    <name type="common">Iberian ribbed newt</name>
    <dbReference type="NCBI Taxonomy" id="8319"/>
    <lineage>
        <taxon>Eukaryota</taxon>
        <taxon>Metazoa</taxon>
        <taxon>Chordata</taxon>
        <taxon>Craniata</taxon>
        <taxon>Vertebrata</taxon>
        <taxon>Euteleostomi</taxon>
        <taxon>Amphibia</taxon>
        <taxon>Batrachia</taxon>
        <taxon>Caudata</taxon>
        <taxon>Salamandroidea</taxon>
        <taxon>Salamandridae</taxon>
        <taxon>Pleurodelinae</taxon>
        <taxon>Pleurodeles</taxon>
    </lineage>
</organism>
<keyword evidence="2" id="KW-1185">Reference proteome</keyword>
<dbReference type="EMBL" id="JANPWB010000011">
    <property type="protein sequence ID" value="KAJ1127492.1"/>
    <property type="molecule type" value="Genomic_DNA"/>
</dbReference>
<accession>A0AAV7PJB4</accession>